<sequence length="96" mass="10317">MATRTNGKSPSPFDRIRERLRSALVTGGETTTDDAVVDEEEEPTEASVASGNLFQCSTCGTVYIAAEKHVCSNCDVPVEKVQATLRSAANRPSRND</sequence>
<dbReference type="EMBL" id="FTNR01000003">
    <property type="protein sequence ID" value="SIR80504.1"/>
    <property type="molecule type" value="Genomic_DNA"/>
</dbReference>
<accession>A0A1N7DXE3</accession>
<proteinExistence type="predicted"/>
<evidence type="ECO:0000256" key="1">
    <source>
        <dbReference type="SAM" id="MobiDB-lite"/>
    </source>
</evidence>
<dbReference type="OrthoDB" id="185851at2157"/>
<keyword evidence="3" id="KW-1185">Reference proteome</keyword>
<evidence type="ECO:0000313" key="3">
    <source>
        <dbReference type="Proteomes" id="UP000185936"/>
    </source>
</evidence>
<dbReference type="AlphaFoldDB" id="A0A1N7DXE3"/>
<evidence type="ECO:0008006" key="4">
    <source>
        <dbReference type="Google" id="ProtNLM"/>
    </source>
</evidence>
<organism evidence="2 3">
    <name type="scientific">Natronorubrum thiooxidans</name>
    <dbReference type="NCBI Taxonomy" id="308853"/>
    <lineage>
        <taxon>Archaea</taxon>
        <taxon>Methanobacteriati</taxon>
        <taxon>Methanobacteriota</taxon>
        <taxon>Stenosarchaea group</taxon>
        <taxon>Halobacteria</taxon>
        <taxon>Halobacteriales</taxon>
        <taxon>Natrialbaceae</taxon>
        <taxon>Natronorubrum</taxon>
    </lineage>
</organism>
<feature type="compositionally biased region" description="Acidic residues" evidence="1">
    <location>
        <begin position="31"/>
        <end position="44"/>
    </location>
</feature>
<reference evidence="3" key="1">
    <citation type="submission" date="2017-01" db="EMBL/GenBank/DDBJ databases">
        <authorList>
            <person name="Varghese N."/>
            <person name="Submissions S."/>
        </authorList>
    </citation>
    <scope>NUCLEOTIDE SEQUENCE [LARGE SCALE GENOMIC DNA]</scope>
    <source>
        <strain evidence="3">type strain: HArc-</strain>
    </source>
</reference>
<feature type="region of interest" description="Disordered" evidence="1">
    <location>
        <begin position="22"/>
        <end position="49"/>
    </location>
</feature>
<dbReference type="Proteomes" id="UP000185936">
    <property type="component" value="Unassembled WGS sequence"/>
</dbReference>
<name>A0A1N7DXE3_9EURY</name>
<gene>
    <name evidence="2" type="ORF">SAMN05421752_10310</name>
</gene>
<dbReference type="RefSeq" id="WP_076608149.1">
    <property type="nucleotide sequence ID" value="NZ_FTNR01000003.1"/>
</dbReference>
<evidence type="ECO:0000313" key="2">
    <source>
        <dbReference type="EMBL" id="SIR80504.1"/>
    </source>
</evidence>
<protein>
    <recommendedName>
        <fullName evidence="4">Small CPxCG-related zinc finger protein</fullName>
    </recommendedName>
</protein>